<organism evidence="1 2">
    <name type="scientific">Exophiala mesophila</name>
    <name type="common">Black yeast-like fungus</name>
    <dbReference type="NCBI Taxonomy" id="212818"/>
    <lineage>
        <taxon>Eukaryota</taxon>
        <taxon>Fungi</taxon>
        <taxon>Dikarya</taxon>
        <taxon>Ascomycota</taxon>
        <taxon>Pezizomycotina</taxon>
        <taxon>Eurotiomycetes</taxon>
        <taxon>Chaetothyriomycetidae</taxon>
        <taxon>Chaetothyriales</taxon>
        <taxon>Herpotrichiellaceae</taxon>
        <taxon>Exophiala</taxon>
    </lineage>
</organism>
<protein>
    <submittedName>
        <fullName evidence="1">Uncharacterized protein</fullName>
    </submittedName>
</protein>
<evidence type="ECO:0000313" key="2">
    <source>
        <dbReference type="Proteomes" id="UP000288859"/>
    </source>
</evidence>
<gene>
    <name evidence="1" type="ORF">B0A52_09804</name>
</gene>
<sequence length="311" mass="36929">MAKQGRSSSVYHIPKRRRFSRLPTTLMPWMMRRKINAVLDAFLRMTFPTSRCRCCSKKEGLEYSQKCANRSYRFFNPTNIESFKYVYGLDGPRVYWHRIIDDLKAQVELLRARHKEANPHSRVGEKVDGKKMKEMIETWTKAIPRAEKLMQKHYTDNMWAAPQLDPAQCYDMCICIAVQGPNWRREGQTRYIWIRRINSPCLGEQGRKISDEERQEKSLRYARMAMDDLRFVRTDGTILRVSKTPFDYRWFQLRDAKAAARRRLRRNSNTTRKSAAREFRDRGAYLHKPSPLRECWVAEDSGEDEAVVCRR</sequence>
<dbReference type="Proteomes" id="UP000288859">
    <property type="component" value="Unassembled WGS sequence"/>
</dbReference>
<dbReference type="AlphaFoldDB" id="A0A438MUB6"/>
<dbReference type="VEuPathDB" id="FungiDB:PV10_08616"/>
<dbReference type="OrthoDB" id="4158649at2759"/>
<accession>A0A438MUB6</accession>
<evidence type="ECO:0000313" key="1">
    <source>
        <dbReference type="EMBL" id="RVX66519.1"/>
    </source>
</evidence>
<proteinExistence type="predicted"/>
<dbReference type="EMBL" id="NAJM01000060">
    <property type="protein sequence ID" value="RVX66519.1"/>
    <property type="molecule type" value="Genomic_DNA"/>
</dbReference>
<reference evidence="1 2" key="1">
    <citation type="submission" date="2017-03" db="EMBL/GenBank/DDBJ databases">
        <title>Genomes of endolithic fungi from Antarctica.</title>
        <authorList>
            <person name="Coleine C."/>
            <person name="Masonjones S."/>
            <person name="Stajich J.E."/>
        </authorList>
    </citation>
    <scope>NUCLEOTIDE SEQUENCE [LARGE SCALE GENOMIC DNA]</scope>
    <source>
        <strain evidence="1 2">CCFEE 6314</strain>
    </source>
</reference>
<comment type="caution">
    <text evidence="1">The sequence shown here is derived from an EMBL/GenBank/DDBJ whole genome shotgun (WGS) entry which is preliminary data.</text>
</comment>
<name>A0A438MUB6_EXOME</name>